<proteinExistence type="predicted"/>
<evidence type="ECO:0008006" key="4">
    <source>
        <dbReference type="Google" id="ProtNLM"/>
    </source>
</evidence>
<feature type="signal peptide" evidence="1">
    <location>
        <begin position="1"/>
        <end position="27"/>
    </location>
</feature>
<evidence type="ECO:0000313" key="3">
    <source>
        <dbReference type="Proteomes" id="UP000184010"/>
    </source>
</evidence>
<organism evidence="2 3">
    <name type="scientific">Desulfitobacterium chlororespirans DSM 11544</name>
    <dbReference type="NCBI Taxonomy" id="1121395"/>
    <lineage>
        <taxon>Bacteria</taxon>
        <taxon>Bacillati</taxon>
        <taxon>Bacillota</taxon>
        <taxon>Clostridia</taxon>
        <taxon>Eubacteriales</taxon>
        <taxon>Desulfitobacteriaceae</taxon>
        <taxon>Desulfitobacterium</taxon>
    </lineage>
</organism>
<evidence type="ECO:0000256" key="1">
    <source>
        <dbReference type="SAM" id="SignalP"/>
    </source>
</evidence>
<protein>
    <recommendedName>
        <fullName evidence="4">Lipoprotein</fullName>
    </recommendedName>
</protein>
<gene>
    <name evidence="2" type="ORF">SAMN02745215_05351</name>
</gene>
<name>A0A1M7UZX0_9FIRM</name>
<feature type="chain" id="PRO_5038835901" description="Lipoprotein" evidence="1">
    <location>
        <begin position="28"/>
        <end position="606"/>
    </location>
</feature>
<dbReference type="Proteomes" id="UP000184010">
    <property type="component" value="Unassembled WGS sequence"/>
</dbReference>
<dbReference type="AlphaFoldDB" id="A0A1M7UZX0"/>
<sequence length="606" mass="67978">MKVRLLKKHSKVLLCLGLILVMMSVIAGCSQQSEGTKDVQTVLTDNKPISGESPGPDLEHLWQEYIYDGIYTIGNTWEFDSVQGIDPAAVAQFCWLKYQEEKGIADLQPENEGNLSLLFPLADAQKYAERYFNLTTLDVSKIPDYYYKPEKQAFTFTPNLEDFKPFDTIVNGWGIRLDKVVRSNDGTLTVGVEYYTDNRVGSRHTFTLKERADGSLYFVDGRREFINNHLVALTGDIKEFQNIEGFSGDLQEVAIVGEAEGKLLLVYAPYNQSQSPALLLLNPNDMKVEQRVELSSRIESTEVKFSDGRWFVRFKDRVSVYSRDLEVLEEIPLPAIVAAKIEREQKYDSMGLADVYFGGYDISSDLSRIVYTDEIGVKLVTLEDGKEKLLAKTVGPKPSEPSRGALLTPSYHCFPRFVADERKVITTLTGYESTSGFTFCDLDKGTSTRVDIVIEGSLATGVIRYDTGLLFVNGYWYAESSRENNGQTDGYKTTFLDFHTGKVREIELSEPGDTGYIRFDDQSYIGRNFAAFVTSKRSGSDSINDRHYLNRIELGTLKPEQEIVSITAAAPHILGVLSDGRIVFWYQYNPAEKGICITSASSASSE</sequence>
<dbReference type="PROSITE" id="PS51257">
    <property type="entry name" value="PROKAR_LIPOPROTEIN"/>
    <property type="match status" value="1"/>
</dbReference>
<dbReference type="EMBL" id="FRDN01000026">
    <property type="protein sequence ID" value="SHN88460.1"/>
    <property type="molecule type" value="Genomic_DNA"/>
</dbReference>
<dbReference type="STRING" id="1121395.SAMN02745215_05351"/>
<accession>A0A1M7UZX0</accession>
<dbReference type="SUPFAM" id="SSF82171">
    <property type="entry name" value="DPP6 N-terminal domain-like"/>
    <property type="match status" value="1"/>
</dbReference>
<reference evidence="3" key="1">
    <citation type="submission" date="2016-12" db="EMBL/GenBank/DDBJ databases">
        <authorList>
            <person name="Varghese N."/>
            <person name="Submissions S."/>
        </authorList>
    </citation>
    <scope>NUCLEOTIDE SEQUENCE [LARGE SCALE GENOMIC DNA]</scope>
    <source>
        <strain evidence="3">DSM 11544</strain>
    </source>
</reference>
<keyword evidence="3" id="KW-1185">Reference proteome</keyword>
<evidence type="ECO:0000313" key="2">
    <source>
        <dbReference type="EMBL" id="SHN88460.1"/>
    </source>
</evidence>
<keyword evidence="1" id="KW-0732">Signal</keyword>